<dbReference type="VEuPathDB" id="FungiDB:YALI1_E01463g"/>
<gene>
    <name evidence="3" type="ORF">YALI1_E01463g</name>
</gene>
<feature type="region of interest" description="Disordered" evidence="1">
    <location>
        <begin position="120"/>
        <end position="140"/>
    </location>
</feature>
<dbReference type="RefSeq" id="XP_503396.1">
    <property type="nucleotide sequence ID" value="XM_503396.3"/>
</dbReference>
<sequence length="207" mass="22529">MGYTTPDSHIIGDHSFLDGGATPKFDGPMVRVSEKHQQAQDFVQTLKTHAGRATNFNLHPSQPARPLLIHLALILAISLAVYLCFRVLNRTLRMLVRKIAPQSPITSAVPSPLKLDEKINLSPNSQASSGSPPMHTPTTPFEISELETGNWSSPSAPVSTSISTNAHNSREVDYHTDLPGRTASPAFVGHCSEREVPLDGFRVTTRC</sequence>
<evidence type="ECO:0000313" key="3">
    <source>
        <dbReference type="EMBL" id="AOW04787.1"/>
    </source>
</evidence>
<keyword evidence="2" id="KW-0812">Transmembrane</keyword>
<dbReference type="EMBL" id="CP017557">
    <property type="protein sequence ID" value="AOW04787.1"/>
    <property type="molecule type" value="Genomic_DNA"/>
</dbReference>
<name>A0A1D8NGN2_YARLL</name>
<keyword evidence="2" id="KW-1133">Transmembrane helix</keyword>
<organism evidence="3 4">
    <name type="scientific">Yarrowia lipolytica</name>
    <name type="common">Candida lipolytica</name>
    <dbReference type="NCBI Taxonomy" id="4952"/>
    <lineage>
        <taxon>Eukaryota</taxon>
        <taxon>Fungi</taxon>
        <taxon>Dikarya</taxon>
        <taxon>Ascomycota</taxon>
        <taxon>Saccharomycotina</taxon>
        <taxon>Dipodascomycetes</taxon>
        <taxon>Dipodascales</taxon>
        <taxon>Dipodascales incertae sedis</taxon>
        <taxon>Yarrowia</taxon>
    </lineage>
</organism>
<dbReference type="VEuPathDB" id="FungiDB:YALI0_E00990g"/>
<dbReference type="Proteomes" id="UP000182444">
    <property type="component" value="Chromosome 1E"/>
</dbReference>
<proteinExistence type="predicted"/>
<dbReference type="OrthoDB" id="4082368at2759"/>
<evidence type="ECO:0000256" key="1">
    <source>
        <dbReference type="SAM" id="MobiDB-lite"/>
    </source>
</evidence>
<dbReference type="GeneID" id="2912934"/>
<accession>A0A1D8NGN2</accession>
<protein>
    <submittedName>
        <fullName evidence="3">Uncharacterized protein</fullName>
    </submittedName>
</protein>
<evidence type="ECO:0000313" key="4">
    <source>
        <dbReference type="Proteomes" id="UP000182444"/>
    </source>
</evidence>
<evidence type="ECO:0000256" key="2">
    <source>
        <dbReference type="SAM" id="Phobius"/>
    </source>
</evidence>
<dbReference type="KEGG" id="yli:2912934"/>
<dbReference type="AlphaFoldDB" id="A0A1D8NGN2"/>
<feature type="transmembrane region" description="Helical" evidence="2">
    <location>
        <begin position="67"/>
        <end position="88"/>
    </location>
</feature>
<keyword evidence="2" id="KW-0472">Membrane</keyword>
<reference evidence="3 4" key="1">
    <citation type="journal article" date="2016" name="PLoS ONE">
        <title>Sequence Assembly of Yarrowia lipolytica Strain W29/CLIB89 Shows Transposable Element Diversity.</title>
        <authorList>
            <person name="Magnan C."/>
            <person name="Yu J."/>
            <person name="Chang I."/>
            <person name="Jahn E."/>
            <person name="Kanomata Y."/>
            <person name="Wu J."/>
            <person name="Zeller M."/>
            <person name="Oakes M."/>
            <person name="Baldi P."/>
            <person name="Sandmeyer S."/>
        </authorList>
    </citation>
    <scope>NUCLEOTIDE SEQUENCE [LARGE SCALE GENOMIC DNA]</scope>
    <source>
        <strain evidence="4">CLIB89(W29)</strain>
    </source>
</reference>
<feature type="compositionally biased region" description="Polar residues" evidence="1">
    <location>
        <begin position="121"/>
        <end position="140"/>
    </location>
</feature>